<name>A0A179I3V1_CORDF</name>
<organism evidence="2 3">
    <name type="scientific">Cordyceps confragosa</name>
    <name type="common">Lecanicillium lecanii</name>
    <dbReference type="NCBI Taxonomy" id="2714763"/>
    <lineage>
        <taxon>Eukaryota</taxon>
        <taxon>Fungi</taxon>
        <taxon>Dikarya</taxon>
        <taxon>Ascomycota</taxon>
        <taxon>Pezizomycotina</taxon>
        <taxon>Sordariomycetes</taxon>
        <taxon>Hypocreomycetidae</taxon>
        <taxon>Hypocreales</taxon>
        <taxon>Cordycipitaceae</taxon>
        <taxon>Akanthomyces</taxon>
    </lineage>
</organism>
<sequence length="388" mass="43345">MQDCSFVRPIRVAEAGTHDIQDPPFHTGDAMSARFICQVIGQQAVSVSKKRGKLVSFWEEPQFESMRRNYARYFADFLAIVNQCIEGGKSKGTSKAFHYLWNLLSFDLTLNESLWQAHVRGALAYAQLLGGPRVALSLPGPTIFFRQLVLQAILSNTLTPTDQLITGHLGYSDDDIKAVLDDEDSTRPFPVDLVVIVRHITEVRVQATSQAKDISALQHRMQHLFQDTNDFDPAAWAEEVEFFRGDITAAIGQIFQIATRLHGIVALPASIITPALVAVYPSAASASGQGSVCDKLRISQCNKLLEHLRDTWPHISDKANMSWPLLVAGVALADGPAEDQEFVARCLDELWRDPLDDIAPLLGLEKMRRFWRSGSWGWEDCFDEPVPW</sequence>
<dbReference type="InterPro" id="IPR021858">
    <property type="entry name" value="Fun_TF"/>
</dbReference>
<proteinExistence type="predicted"/>
<dbReference type="AlphaFoldDB" id="A0A179I3V1"/>
<evidence type="ECO:0000313" key="3">
    <source>
        <dbReference type="Proteomes" id="UP000243081"/>
    </source>
</evidence>
<reference evidence="2 3" key="1">
    <citation type="submission" date="2016-03" db="EMBL/GenBank/DDBJ databases">
        <title>Fine-scale spatial genetic structure of a fungal parasite of coffee scale insects.</title>
        <authorList>
            <person name="Jackson D."/>
            <person name="Zemenick K.A."/>
            <person name="Malloure B."/>
            <person name="Quandt C.A."/>
            <person name="James T.Y."/>
        </authorList>
    </citation>
    <scope>NUCLEOTIDE SEQUENCE [LARGE SCALE GENOMIC DNA]</scope>
    <source>
        <strain evidence="2 3">UM487</strain>
    </source>
</reference>
<dbReference type="Pfam" id="PF11951">
    <property type="entry name" value="Fungal_trans_2"/>
    <property type="match status" value="1"/>
</dbReference>
<protein>
    <submittedName>
        <fullName evidence="2">Uncharacterized protein</fullName>
    </submittedName>
</protein>
<evidence type="ECO:0000256" key="1">
    <source>
        <dbReference type="ARBA" id="ARBA00023242"/>
    </source>
</evidence>
<comment type="caution">
    <text evidence="2">The sequence shown here is derived from an EMBL/GenBank/DDBJ whole genome shotgun (WGS) entry which is preliminary data.</text>
</comment>
<dbReference type="OrthoDB" id="5386330at2759"/>
<evidence type="ECO:0000313" key="2">
    <source>
        <dbReference type="EMBL" id="OAQ96438.1"/>
    </source>
</evidence>
<dbReference type="Proteomes" id="UP000243081">
    <property type="component" value="Unassembled WGS sequence"/>
</dbReference>
<keyword evidence="3" id="KW-1185">Reference proteome</keyword>
<dbReference type="EMBL" id="LUKN01004177">
    <property type="protein sequence ID" value="OAQ96438.1"/>
    <property type="molecule type" value="Genomic_DNA"/>
</dbReference>
<keyword evidence="1" id="KW-0539">Nucleus</keyword>
<accession>A0A179I3V1</accession>
<gene>
    <name evidence="2" type="ORF">LLEC1_04044</name>
</gene>